<evidence type="ECO:0000256" key="4">
    <source>
        <dbReference type="ARBA" id="ARBA00022964"/>
    </source>
</evidence>
<dbReference type="Gene3D" id="3.30.2020.30">
    <property type="match status" value="1"/>
</dbReference>
<comment type="similarity">
    <text evidence="2">Belongs to the gamma-BBH/TMLD family.</text>
</comment>
<dbReference type="InterPro" id="IPR042098">
    <property type="entry name" value="TauD-like_sf"/>
</dbReference>
<dbReference type="PANTHER" id="PTHR10696">
    <property type="entry name" value="GAMMA-BUTYROBETAINE HYDROXYLASE-RELATED"/>
    <property type="match status" value="1"/>
</dbReference>
<proteinExistence type="inferred from homology"/>
<accession>A0A382VJV7</accession>
<dbReference type="PANTHER" id="PTHR10696:SF25">
    <property type="entry name" value="OXIDOREDUCTASE AIM17-RELATED"/>
    <property type="match status" value="1"/>
</dbReference>
<feature type="non-terminal residue" evidence="8">
    <location>
        <position position="223"/>
    </location>
</feature>
<dbReference type="EMBL" id="UINC01152156">
    <property type="protein sequence ID" value="SVD46188.1"/>
    <property type="molecule type" value="Genomic_DNA"/>
</dbReference>
<name>A0A382VJV7_9ZZZZ</name>
<comment type="cofactor">
    <cofactor evidence="1">
        <name>Fe(2+)</name>
        <dbReference type="ChEBI" id="CHEBI:29033"/>
    </cofactor>
</comment>
<dbReference type="AlphaFoldDB" id="A0A382VJV7"/>
<dbReference type="InterPro" id="IPR003819">
    <property type="entry name" value="TauD/TfdA-like"/>
</dbReference>
<keyword evidence="5" id="KW-0560">Oxidoreductase</keyword>
<reference evidence="8" key="1">
    <citation type="submission" date="2018-05" db="EMBL/GenBank/DDBJ databases">
        <authorList>
            <person name="Lanie J.A."/>
            <person name="Ng W.-L."/>
            <person name="Kazmierczak K.M."/>
            <person name="Andrzejewski T.M."/>
            <person name="Davidsen T.M."/>
            <person name="Wayne K.J."/>
            <person name="Tettelin H."/>
            <person name="Glass J.I."/>
            <person name="Rusch D."/>
            <person name="Podicherti R."/>
            <person name="Tsui H.-C.T."/>
            <person name="Winkler M.E."/>
        </authorList>
    </citation>
    <scope>NUCLEOTIDE SEQUENCE</scope>
</reference>
<dbReference type="Gene3D" id="3.60.130.10">
    <property type="entry name" value="Clavaminate synthase-like"/>
    <property type="match status" value="1"/>
</dbReference>
<organism evidence="8">
    <name type="scientific">marine metagenome</name>
    <dbReference type="NCBI Taxonomy" id="408172"/>
    <lineage>
        <taxon>unclassified sequences</taxon>
        <taxon>metagenomes</taxon>
        <taxon>ecological metagenomes</taxon>
    </lineage>
</organism>
<evidence type="ECO:0000259" key="7">
    <source>
        <dbReference type="Pfam" id="PF02668"/>
    </source>
</evidence>
<evidence type="ECO:0000256" key="1">
    <source>
        <dbReference type="ARBA" id="ARBA00001954"/>
    </source>
</evidence>
<evidence type="ECO:0000256" key="3">
    <source>
        <dbReference type="ARBA" id="ARBA00022723"/>
    </source>
</evidence>
<dbReference type="SUPFAM" id="SSF51197">
    <property type="entry name" value="Clavaminate synthase-like"/>
    <property type="match status" value="1"/>
</dbReference>
<evidence type="ECO:0000256" key="5">
    <source>
        <dbReference type="ARBA" id="ARBA00023002"/>
    </source>
</evidence>
<evidence type="ECO:0000313" key="8">
    <source>
        <dbReference type="EMBL" id="SVD46188.1"/>
    </source>
</evidence>
<sequence>MSLFKSVKVINSGKAILLSRKYKTPLRYHSTWLRDNALDSKTRDKKNGQRLISISDIPVKTYIKSASLNKKGKEIIINFLPKKKQVKFSSSWLENHAYDKKQNNSKVWIDPHLKTWSKTSLKHIPIINYKTAKSNKKSFHKWLKSLHCYGFAKMIGCEKKSGTVIKIAKLFGYVRETNYGKWFDVKSKTNAVNLAYTNLALKAHTDNPYRDPVPTIQILHCLK</sequence>
<evidence type="ECO:0000256" key="6">
    <source>
        <dbReference type="ARBA" id="ARBA00023004"/>
    </source>
</evidence>
<dbReference type="InterPro" id="IPR038492">
    <property type="entry name" value="GBBH-like_N_sf"/>
</dbReference>
<dbReference type="GO" id="GO:0005739">
    <property type="term" value="C:mitochondrion"/>
    <property type="evidence" value="ECO:0007669"/>
    <property type="project" value="TreeGrafter"/>
</dbReference>
<gene>
    <name evidence="8" type="ORF">METZ01_LOCUS399042</name>
</gene>
<feature type="domain" description="TauD/TfdA-like" evidence="7">
    <location>
        <begin position="136"/>
        <end position="223"/>
    </location>
</feature>
<keyword evidence="3" id="KW-0479">Metal-binding</keyword>
<dbReference type="GO" id="GO:0046872">
    <property type="term" value="F:metal ion binding"/>
    <property type="evidence" value="ECO:0007669"/>
    <property type="project" value="UniProtKB-KW"/>
</dbReference>
<dbReference type="Pfam" id="PF02668">
    <property type="entry name" value="TauD"/>
    <property type="match status" value="1"/>
</dbReference>
<dbReference type="GO" id="GO:0045329">
    <property type="term" value="P:carnitine biosynthetic process"/>
    <property type="evidence" value="ECO:0007669"/>
    <property type="project" value="TreeGrafter"/>
</dbReference>
<keyword evidence="6" id="KW-0408">Iron</keyword>
<keyword evidence="4" id="KW-0223">Dioxygenase</keyword>
<evidence type="ECO:0000256" key="2">
    <source>
        <dbReference type="ARBA" id="ARBA00008654"/>
    </source>
</evidence>
<dbReference type="GO" id="GO:0051213">
    <property type="term" value="F:dioxygenase activity"/>
    <property type="evidence" value="ECO:0007669"/>
    <property type="project" value="UniProtKB-KW"/>
</dbReference>
<protein>
    <recommendedName>
        <fullName evidence="7">TauD/TfdA-like domain-containing protein</fullName>
    </recommendedName>
</protein>
<dbReference type="InterPro" id="IPR050411">
    <property type="entry name" value="AlphaKG_dependent_hydroxylases"/>
</dbReference>